<dbReference type="PANTHER" id="PTHR30486">
    <property type="entry name" value="TWITCHING MOTILITY PROTEIN PILT"/>
    <property type="match status" value="1"/>
</dbReference>
<accession>A0A1I2Z8X0</accession>
<dbReference type="OrthoDB" id="9810761at2"/>
<dbReference type="AlphaFoldDB" id="A0A1I2Z8X0"/>
<dbReference type="STRING" id="341036.SAMN05660649_04806"/>
<evidence type="ECO:0000256" key="1">
    <source>
        <dbReference type="ARBA" id="ARBA00006611"/>
    </source>
</evidence>
<dbReference type="PANTHER" id="PTHR30486:SF6">
    <property type="entry name" value="TYPE IV PILUS RETRACTATION ATPASE PILT"/>
    <property type="match status" value="1"/>
</dbReference>
<gene>
    <name evidence="3" type="ORF">SAMN05660649_04806</name>
</gene>
<feature type="domain" description="Bacterial type II secretion system protein E" evidence="2">
    <location>
        <begin position="69"/>
        <end position="330"/>
    </location>
</feature>
<name>A0A1I2Z8X0_9FIRM</name>
<evidence type="ECO:0000259" key="2">
    <source>
        <dbReference type="Pfam" id="PF00437"/>
    </source>
</evidence>
<dbReference type="Proteomes" id="UP000199337">
    <property type="component" value="Unassembled WGS sequence"/>
</dbReference>
<organism evidence="3 4">
    <name type="scientific">Desulfotruncus arcticus DSM 17038</name>
    <dbReference type="NCBI Taxonomy" id="1121424"/>
    <lineage>
        <taxon>Bacteria</taxon>
        <taxon>Bacillati</taxon>
        <taxon>Bacillota</taxon>
        <taxon>Clostridia</taxon>
        <taxon>Eubacteriales</taxon>
        <taxon>Desulfallaceae</taxon>
        <taxon>Desulfotruncus</taxon>
    </lineage>
</organism>
<protein>
    <submittedName>
        <fullName evidence="3">Pilus assembly protein CpaF</fullName>
    </submittedName>
</protein>
<comment type="similarity">
    <text evidence="1">Belongs to the GSP E family.</text>
</comment>
<dbReference type="RefSeq" id="WP_092475403.1">
    <property type="nucleotide sequence ID" value="NZ_FOOX01000025.1"/>
</dbReference>
<proteinExistence type="inferred from homology"/>
<dbReference type="InterPro" id="IPR050921">
    <property type="entry name" value="T4SS_GSP_E_ATPase"/>
</dbReference>
<evidence type="ECO:0000313" key="4">
    <source>
        <dbReference type="Proteomes" id="UP000199337"/>
    </source>
</evidence>
<dbReference type="EMBL" id="FOOX01000025">
    <property type="protein sequence ID" value="SFH33956.1"/>
    <property type="molecule type" value="Genomic_DNA"/>
</dbReference>
<dbReference type="Pfam" id="PF00437">
    <property type="entry name" value="T2SSE"/>
    <property type="match status" value="1"/>
</dbReference>
<dbReference type="InterPro" id="IPR027417">
    <property type="entry name" value="P-loop_NTPase"/>
</dbReference>
<keyword evidence="4" id="KW-1185">Reference proteome</keyword>
<dbReference type="InterPro" id="IPR001482">
    <property type="entry name" value="T2SS/T4SS_dom"/>
</dbReference>
<reference evidence="4" key="1">
    <citation type="submission" date="2016-10" db="EMBL/GenBank/DDBJ databases">
        <authorList>
            <person name="Varghese N."/>
            <person name="Submissions S."/>
        </authorList>
    </citation>
    <scope>NUCLEOTIDE SEQUENCE [LARGE SCALE GENOMIC DNA]</scope>
    <source>
        <strain evidence="4">DSM 17038</strain>
    </source>
</reference>
<dbReference type="GO" id="GO:0016887">
    <property type="term" value="F:ATP hydrolysis activity"/>
    <property type="evidence" value="ECO:0007669"/>
    <property type="project" value="InterPro"/>
</dbReference>
<dbReference type="SUPFAM" id="SSF52540">
    <property type="entry name" value="P-loop containing nucleoside triphosphate hydrolases"/>
    <property type="match status" value="1"/>
</dbReference>
<sequence length="406" mass="46203">MNHNQNKSNLKELIKKVRTAVRNNYGDIFIEHEDGKDKKEEVIREQTRAILGEENTEIEQYVLSHLLGFGEIEAYIKDQTINEIMINKPDEVWIEKNGEDILTDIKFESIDEVMDLLRRMVQVAGRRVDFSNPIVNARLTDGSRVNAVIMPNALYPVITIRKFIQHKFTADELLKQGFLNEEMLTFFEYVVKGKLNIVICGAGDVGKTTFLRFLATFIPAKERLVTIEDIRELNLDNPHVISLEASDKAGVYELMVNALRMRASRIIMGEFRGLETFELLKAMGTGHEGSITTGHANSGKIDLIQRLINAMIKSGMSDRELIKHITSAIDLTIYIKNYKDSSRRVVNVAEVINDNGEPRFNDIYQFDSQEQKHIAVGTLSENTIERLRDNLVSDLPDIKPFGGGEF</sequence>
<dbReference type="CDD" id="cd01130">
    <property type="entry name" value="VirB11-like_ATPase"/>
    <property type="match status" value="1"/>
</dbReference>
<dbReference type="Gene3D" id="3.40.50.300">
    <property type="entry name" value="P-loop containing nucleotide triphosphate hydrolases"/>
    <property type="match status" value="1"/>
</dbReference>
<dbReference type="Gene3D" id="3.30.450.380">
    <property type="match status" value="1"/>
</dbReference>
<evidence type="ECO:0000313" key="3">
    <source>
        <dbReference type="EMBL" id="SFH33956.1"/>
    </source>
</evidence>